<dbReference type="AlphaFoldDB" id="A0A0V1MV97"/>
<evidence type="ECO:0000313" key="3">
    <source>
        <dbReference type="EMBL" id="KRZ75721.1"/>
    </source>
</evidence>
<dbReference type="OrthoDB" id="5937214at2759"/>
<protein>
    <submittedName>
        <fullName evidence="3">Uncharacterized protein</fullName>
    </submittedName>
</protein>
<accession>A0A0V1MV97</accession>
<evidence type="ECO:0000256" key="2">
    <source>
        <dbReference type="SAM" id="Phobius"/>
    </source>
</evidence>
<proteinExistence type="predicted"/>
<evidence type="ECO:0000313" key="4">
    <source>
        <dbReference type="Proteomes" id="UP000054843"/>
    </source>
</evidence>
<feature type="compositionally biased region" description="Basic and acidic residues" evidence="1">
    <location>
        <begin position="115"/>
        <end position="124"/>
    </location>
</feature>
<name>A0A0V1MV97_9BILA</name>
<evidence type="ECO:0000256" key="1">
    <source>
        <dbReference type="SAM" id="MobiDB-lite"/>
    </source>
</evidence>
<keyword evidence="2" id="KW-1133">Transmembrane helix</keyword>
<keyword evidence="2" id="KW-0812">Transmembrane</keyword>
<reference evidence="3 4" key="1">
    <citation type="submission" date="2015-01" db="EMBL/GenBank/DDBJ databases">
        <title>Evolution of Trichinella species and genotypes.</title>
        <authorList>
            <person name="Korhonen P.K."/>
            <person name="Edoardo P."/>
            <person name="Giuseppe L.R."/>
            <person name="Gasser R.B."/>
        </authorList>
    </citation>
    <scope>NUCLEOTIDE SEQUENCE [LARGE SCALE GENOMIC DNA]</scope>
    <source>
        <strain evidence="3">ISS1980</strain>
    </source>
</reference>
<feature type="region of interest" description="Disordered" evidence="1">
    <location>
        <begin position="104"/>
        <end position="175"/>
    </location>
</feature>
<comment type="caution">
    <text evidence="3">The sequence shown here is derived from an EMBL/GenBank/DDBJ whole genome shotgun (WGS) entry which is preliminary data.</text>
</comment>
<gene>
    <name evidence="3" type="ORF">T10_5023</name>
</gene>
<sequence>MKRRHSKTLPENACKVLFMSYAFAYVALVSMVLNLQCALQKLWNVYEPVGDSVRLRCSGSKAGQASLTVAGREWTAGFGFLLANRVDQATQRIYVRLFDKRRPEEHTQSTAANRELIRIQERATPDSTTTDQRIPVTSVRNGCSSKGTVQEARREQGPIEPSPNGTGRAQYLRGR</sequence>
<keyword evidence="2" id="KW-0472">Membrane</keyword>
<keyword evidence="4" id="KW-1185">Reference proteome</keyword>
<dbReference type="EMBL" id="JYDO01000035">
    <property type="protein sequence ID" value="KRZ75721.1"/>
    <property type="molecule type" value="Genomic_DNA"/>
</dbReference>
<organism evidence="3 4">
    <name type="scientific">Trichinella papuae</name>
    <dbReference type="NCBI Taxonomy" id="268474"/>
    <lineage>
        <taxon>Eukaryota</taxon>
        <taxon>Metazoa</taxon>
        <taxon>Ecdysozoa</taxon>
        <taxon>Nematoda</taxon>
        <taxon>Enoplea</taxon>
        <taxon>Dorylaimia</taxon>
        <taxon>Trichinellida</taxon>
        <taxon>Trichinellidae</taxon>
        <taxon>Trichinella</taxon>
    </lineage>
</organism>
<feature type="transmembrane region" description="Helical" evidence="2">
    <location>
        <begin position="12"/>
        <end position="33"/>
    </location>
</feature>
<feature type="compositionally biased region" description="Polar residues" evidence="1">
    <location>
        <begin position="138"/>
        <end position="148"/>
    </location>
</feature>
<dbReference type="STRING" id="268474.A0A0V1MV97"/>
<dbReference type="Proteomes" id="UP000054843">
    <property type="component" value="Unassembled WGS sequence"/>
</dbReference>